<organism evidence="1">
    <name type="scientific">Quercus suber</name>
    <name type="common">Cork oak</name>
    <dbReference type="NCBI Taxonomy" id="58331"/>
    <lineage>
        <taxon>Eukaryota</taxon>
        <taxon>Viridiplantae</taxon>
        <taxon>Streptophyta</taxon>
        <taxon>Embryophyta</taxon>
        <taxon>Tracheophyta</taxon>
        <taxon>Spermatophyta</taxon>
        <taxon>Magnoliopsida</taxon>
        <taxon>eudicotyledons</taxon>
        <taxon>Gunneridae</taxon>
        <taxon>Pentapetalae</taxon>
        <taxon>rosids</taxon>
        <taxon>fabids</taxon>
        <taxon>Fagales</taxon>
        <taxon>Fagaceae</taxon>
        <taxon>Quercus</taxon>
    </lineage>
</organism>
<reference evidence="1" key="3">
    <citation type="submission" date="2023-07" db="EMBL/GenBank/DDBJ databases">
        <title>An improved reference 1 genome and first organelle genomes of Quercus suber.</title>
        <authorList>
            <consortium name="Genosuber Consortium"/>
            <person name="Usie A."/>
            <person name="Serra O."/>
            <person name="Barros P."/>
        </authorList>
    </citation>
    <scope>NUCLEOTIDE SEQUENCE</scope>
    <source>
        <strain evidence="1">HL8</strain>
        <tissue evidence="1">Leaves</tissue>
    </source>
</reference>
<protein>
    <submittedName>
        <fullName evidence="1">Glutamine synthetase</fullName>
    </submittedName>
</protein>
<comment type="caution">
    <text evidence="1">The sequence shown here is derived from an EMBL/GenBank/DDBJ whole genome shotgun (WGS) entry which is preliminary data.</text>
</comment>
<evidence type="ECO:0000313" key="1">
    <source>
        <dbReference type="EMBL" id="KAK7858543.1"/>
    </source>
</evidence>
<dbReference type="EMBL" id="PKMF04000018">
    <property type="protein sequence ID" value="KAK7858543.1"/>
    <property type="molecule type" value="Genomic_DNA"/>
</dbReference>
<reference evidence="1" key="2">
    <citation type="journal article" date="2018" name="Sci. Data">
        <title>The draft genome sequence of cork oak.</title>
        <authorList>
            <person name="Ramos A.M."/>
            <person name="Usie A."/>
            <person name="Barbosa P."/>
            <person name="Barros P.M."/>
            <person name="Capote T."/>
            <person name="Chaves I."/>
            <person name="Simoes F."/>
            <person name="Abreu I."/>
            <person name="Carrasquinho I."/>
            <person name="Faro C."/>
            <person name="Guimaraes J.B."/>
            <person name="Mendonca D."/>
            <person name="Nobrega F."/>
            <person name="Rodrigues L."/>
            <person name="Saibo N.J.M."/>
            <person name="Varela M.C."/>
            <person name="Egas C."/>
            <person name="Matos J."/>
            <person name="Miguel C.M."/>
            <person name="Oliveira M.M."/>
            <person name="Ricardo C.P."/>
            <person name="Goncalves S."/>
        </authorList>
    </citation>
    <scope>NUCLEOTIDE SEQUENCE [LARGE SCALE GENOMIC DNA]</scope>
    <source>
        <strain evidence="1">HL8</strain>
    </source>
</reference>
<reference evidence="1" key="1">
    <citation type="submission" date="2017-12" db="EMBL/GenBank/DDBJ databases">
        <authorList>
            <person name="Barbosa P."/>
            <person name="Usie A."/>
            <person name="Ramos A.M."/>
        </authorList>
    </citation>
    <scope>NUCLEOTIDE SEQUENCE</scope>
    <source>
        <strain evidence="1">HL8</strain>
        <tissue evidence="1">Leaves</tissue>
    </source>
</reference>
<gene>
    <name evidence="1" type="primary">GLN2_1</name>
    <name evidence="1" type="ORF">CFP56_011550</name>
</gene>
<accession>A0AAW0M3T0</accession>
<proteinExistence type="predicted"/>
<sequence>MAQILAPSTQWQMRITRNSVSSSPMTTKMWSSLLLKQNKKWSSKSSAKFQVFAVKSENGTINRMEDLLNLDLTPFTDKIIAEYIWYMFFLIYICN</sequence>
<dbReference type="AlphaFoldDB" id="A0AAW0M3T0"/>
<name>A0AAW0M3T0_QUESU</name>